<reference evidence="3" key="1">
    <citation type="journal article" date="2019" name="Int. J. Syst. Evol. Microbiol.">
        <title>The Global Catalogue of Microorganisms (GCM) 10K type strain sequencing project: providing services to taxonomists for standard genome sequencing and annotation.</title>
        <authorList>
            <consortium name="The Broad Institute Genomics Platform"/>
            <consortium name="The Broad Institute Genome Sequencing Center for Infectious Disease"/>
            <person name="Wu L."/>
            <person name="Ma J."/>
        </authorList>
    </citation>
    <scope>NUCLEOTIDE SEQUENCE [LARGE SCALE GENOMIC DNA]</scope>
    <source>
        <strain evidence="3">KCTC 52237</strain>
    </source>
</reference>
<feature type="transmembrane region" description="Helical" evidence="1">
    <location>
        <begin position="62"/>
        <end position="85"/>
    </location>
</feature>
<name>A0ABV7FFT3_9GAMM</name>
<feature type="transmembrane region" description="Helical" evidence="1">
    <location>
        <begin position="17"/>
        <end position="41"/>
    </location>
</feature>
<evidence type="ECO:0000256" key="1">
    <source>
        <dbReference type="SAM" id="Phobius"/>
    </source>
</evidence>
<evidence type="ECO:0000313" key="2">
    <source>
        <dbReference type="EMBL" id="MFC3114982.1"/>
    </source>
</evidence>
<evidence type="ECO:0008006" key="4">
    <source>
        <dbReference type="Google" id="ProtNLM"/>
    </source>
</evidence>
<feature type="transmembrane region" description="Helical" evidence="1">
    <location>
        <begin position="293"/>
        <end position="314"/>
    </location>
</feature>
<organism evidence="2 3">
    <name type="scientific">Cellvibrio fontiphilus</name>
    <dbReference type="NCBI Taxonomy" id="1815559"/>
    <lineage>
        <taxon>Bacteria</taxon>
        <taxon>Pseudomonadati</taxon>
        <taxon>Pseudomonadota</taxon>
        <taxon>Gammaproteobacteria</taxon>
        <taxon>Cellvibrionales</taxon>
        <taxon>Cellvibrionaceae</taxon>
        <taxon>Cellvibrio</taxon>
    </lineage>
</organism>
<accession>A0ABV7FFT3</accession>
<gene>
    <name evidence="2" type="ORF">ACFODX_05370</name>
</gene>
<dbReference type="RefSeq" id="WP_378116814.1">
    <property type="nucleotide sequence ID" value="NZ_JBHRTF010000002.1"/>
</dbReference>
<feature type="transmembrane region" description="Helical" evidence="1">
    <location>
        <begin position="221"/>
        <end position="239"/>
    </location>
</feature>
<feature type="transmembrane region" description="Helical" evidence="1">
    <location>
        <begin position="180"/>
        <end position="209"/>
    </location>
</feature>
<keyword evidence="1" id="KW-1133">Transmembrane helix</keyword>
<feature type="transmembrane region" description="Helical" evidence="1">
    <location>
        <begin position="124"/>
        <end position="142"/>
    </location>
</feature>
<evidence type="ECO:0000313" key="3">
    <source>
        <dbReference type="Proteomes" id="UP001595555"/>
    </source>
</evidence>
<sequence>MYGFFMNIQRLWRQCQLWLIAVLFVAVNAVFILGVTFGIPLSDEWRWVKELLFPLQRGEIGLGQYLLGEYAFLSHSHYLALLFLWFDYSYLSLDFRYFSYLGLLFYLSTYVALLVYCKRYLFQDINFSLAPILILSVGYFCITSDFPWLLVVFEYVYFFIAIITLLMLDSFLQGRVGLKLLLATMLGCLVLADTIGMAAVFMCLFALLINAIFVPAKRKPFFLIMAVITAFFVLQYFLLGKGIGISAHSRVDTLIAMLRNPADTLISFMSIFSQPLVDINILKYVVGERNAPILQFGLGICGFIFTAWMLYYYFNERGWQKSQLPLLFIGYSMMTWALIFISRYQDYGVSVMDEPRYVRLFTLIYVGVGIAAFCITHTVQIRRVFTSAAVILLCTYSGSAVFKYWQDQYIESYFSNAKAELLKEPIDSQALAVYIGRCANDYCTSVVEQMRAEKLSIFKESDITR</sequence>
<feature type="transmembrane region" description="Helical" evidence="1">
    <location>
        <begin position="357"/>
        <end position="377"/>
    </location>
</feature>
<comment type="caution">
    <text evidence="2">The sequence shown here is derived from an EMBL/GenBank/DDBJ whole genome shotgun (WGS) entry which is preliminary data.</text>
</comment>
<protein>
    <recommendedName>
        <fullName evidence="4">Glycosyltransferase RgtA/B/C/D-like domain-containing protein</fullName>
    </recommendedName>
</protein>
<keyword evidence="1" id="KW-0812">Transmembrane</keyword>
<keyword evidence="3" id="KW-1185">Reference proteome</keyword>
<proteinExistence type="predicted"/>
<feature type="transmembrane region" description="Helical" evidence="1">
    <location>
        <begin position="326"/>
        <end position="345"/>
    </location>
</feature>
<feature type="transmembrane region" description="Helical" evidence="1">
    <location>
        <begin position="97"/>
        <end position="117"/>
    </location>
</feature>
<feature type="transmembrane region" description="Helical" evidence="1">
    <location>
        <begin position="148"/>
        <end position="168"/>
    </location>
</feature>
<dbReference type="EMBL" id="JBHRTF010000002">
    <property type="protein sequence ID" value="MFC3114982.1"/>
    <property type="molecule type" value="Genomic_DNA"/>
</dbReference>
<keyword evidence="1" id="KW-0472">Membrane</keyword>
<dbReference type="Proteomes" id="UP001595555">
    <property type="component" value="Unassembled WGS sequence"/>
</dbReference>